<dbReference type="Gene3D" id="3.40.33.10">
    <property type="entry name" value="CAP"/>
    <property type="match status" value="1"/>
</dbReference>
<name>A0A090VF91_9FLAO</name>
<dbReference type="EMBL" id="BBNQ01000004">
    <property type="protein sequence ID" value="GAL62009.1"/>
    <property type="molecule type" value="Genomic_DNA"/>
</dbReference>
<dbReference type="OrthoDB" id="982527at2"/>
<proteinExistence type="predicted"/>
<dbReference type="SUPFAM" id="SSF55797">
    <property type="entry name" value="PR-1-like"/>
    <property type="match status" value="1"/>
</dbReference>
<dbReference type="AlphaFoldDB" id="A0A090VF91"/>
<accession>A0A090VF91</accession>
<keyword evidence="1" id="KW-0732">Signal</keyword>
<evidence type="ECO:0000313" key="4">
    <source>
        <dbReference type="Proteomes" id="UP000029644"/>
    </source>
</evidence>
<feature type="signal peptide" evidence="1">
    <location>
        <begin position="1"/>
        <end position="20"/>
    </location>
</feature>
<dbReference type="PANTHER" id="PTHR31157">
    <property type="entry name" value="SCP DOMAIN-CONTAINING PROTEIN"/>
    <property type="match status" value="1"/>
</dbReference>
<feature type="domain" description="SCP" evidence="2">
    <location>
        <begin position="49"/>
        <end position="158"/>
    </location>
</feature>
<dbReference type="Proteomes" id="UP000029644">
    <property type="component" value="Unassembled WGS sequence"/>
</dbReference>
<dbReference type="PROSITE" id="PS51257">
    <property type="entry name" value="PROKAR_LIPOPROTEIN"/>
    <property type="match status" value="1"/>
</dbReference>
<dbReference type="InterPro" id="IPR035940">
    <property type="entry name" value="CAP_sf"/>
</dbReference>
<dbReference type="CDD" id="cd05379">
    <property type="entry name" value="CAP_bacterial"/>
    <property type="match status" value="1"/>
</dbReference>
<reference evidence="3 4" key="1">
    <citation type="journal article" date="2014" name="Genome Announc.">
        <title>Draft Genome Sequences of Marine Flavobacterium Algibacter lectus Strains SS8 and NR4.</title>
        <authorList>
            <person name="Takatani N."/>
            <person name="Nakanishi M."/>
            <person name="Meirelles P."/>
            <person name="Mino S."/>
            <person name="Suda W."/>
            <person name="Oshima K."/>
            <person name="Hattori M."/>
            <person name="Ohkuma M."/>
            <person name="Hosokawa M."/>
            <person name="Miyashita K."/>
            <person name="Thompson F.L."/>
            <person name="Niwa A."/>
            <person name="Sawabe T."/>
            <person name="Sawabe T."/>
        </authorList>
    </citation>
    <scope>NUCLEOTIDE SEQUENCE [LARGE SCALE GENOMIC DNA]</scope>
    <source>
        <strain evidence="3 4">JCM 19300</strain>
    </source>
</reference>
<dbReference type="RefSeq" id="WP_042503877.1">
    <property type="nucleotide sequence ID" value="NZ_BBNQ01000004.1"/>
</dbReference>
<dbReference type="Pfam" id="PF00188">
    <property type="entry name" value="CAP"/>
    <property type="match status" value="1"/>
</dbReference>
<dbReference type="InterPro" id="IPR014044">
    <property type="entry name" value="CAP_dom"/>
</dbReference>
<protein>
    <recommendedName>
        <fullName evidence="2">SCP domain-containing protein</fullName>
    </recommendedName>
</protein>
<evidence type="ECO:0000259" key="2">
    <source>
        <dbReference type="Pfam" id="PF00188"/>
    </source>
</evidence>
<dbReference type="PANTHER" id="PTHR31157:SF1">
    <property type="entry name" value="SCP DOMAIN-CONTAINING PROTEIN"/>
    <property type="match status" value="1"/>
</dbReference>
<feature type="chain" id="PRO_5001865235" description="SCP domain-containing protein" evidence="1">
    <location>
        <begin position="21"/>
        <end position="164"/>
    </location>
</feature>
<evidence type="ECO:0000313" key="3">
    <source>
        <dbReference type="EMBL" id="GAL62009.1"/>
    </source>
</evidence>
<sequence>MKKLLLITAVLLSTFLTSCSVEEDINTPEEYNSETINVEYTQMDYDIAELINEHRISKGLNELNILNRASKEAISHNTYMVKKGTPSHDFFYVRSENLKKEANAIAVSENVGYGFSTAKTLVKAWLKSEEHRKNLENPNFTDMGISSQQDENGRSYFTNIFVKR</sequence>
<organism evidence="3 4">
    <name type="scientific">Algibacter lectus</name>
    <dbReference type="NCBI Taxonomy" id="221126"/>
    <lineage>
        <taxon>Bacteria</taxon>
        <taxon>Pseudomonadati</taxon>
        <taxon>Bacteroidota</taxon>
        <taxon>Flavobacteriia</taxon>
        <taxon>Flavobacteriales</taxon>
        <taxon>Flavobacteriaceae</taxon>
        <taxon>Algibacter</taxon>
    </lineage>
</organism>
<comment type="caution">
    <text evidence="3">The sequence shown here is derived from an EMBL/GenBank/DDBJ whole genome shotgun (WGS) entry which is preliminary data.</text>
</comment>
<evidence type="ECO:0000256" key="1">
    <source>
        <dbReference type="SAM" id="SignalP"/>
    </source>
</evidence>
<gene>
    <name evidence="3" type="ORF">JCM19300_755</name>
</gene>